<dbReference type="EMBL" id="QXFL01000002">
    <property type="protein sequence ID" value="RIV87484.1"/>
    <property type="molecule type" value="Genomic_DNA"/>
</dbReference>
<name>A0A418NU34_9SPHN</name>
<dbReference type="RefSeq" id="WP_119584958.1">
    <property type="nucleotide sequence ID" value="NZ_CAWODQ010000012.1"/>
</dbReference>
<sequence>MGKEYAWSWADYEREERKRKARLEKKAKRARAIEQLQPDPAPEPVEAEPERREAPQAQPRAGANATSQAGGRPRPAHEGPRKNNPILPPENSTADSAGGCEGQAPAGPKGPVEVSGRVPRKACQPRNHTRPMPNGRRIDLSGAKSLMEESVRLSVKDTPSSAPAPRRFDGATALCRCGGKGANSTGPVPAWFGKDCIEGDCPLKKELH</sequence>
<evidence type="ECO:0000313" key="3">
    <source>
        <dbReference type="Proteomes" id="UP000286576"/>
    </source>
</evidence>
<organism evidence="2 3">
    <name type="scientific">Aurantiacibacter zhengii</name>
    <dbReference type="NCBI Taxonomy" id="2307003"/>
    <lineage>
        <taxon>Bacteria</taxon>
        <taxon>Pseudomonadati</taxon>
        <taxon>Pseudomonadota</taxon>
        <taxon>Alphaproteobacteria</taxon>
        <taxon>Sphingomonadales</taxon>
        <taxon>Erythrobacteraceae</taxon>
        <taxon>Aurantiacibacter</taxon>
    </lineage>
</organism>
<evidence type="ECO:0000313" key="2">
    <source>
        <dbReference type="EMBL" id="RIV87484.1"/>
    </source>
</evidence>
<gene>
    <name evidence="2" type="ORF">D2V07_03800</name>
</gene>
<comment type="caution">
    <text evidence="2">The sequence shown here is derived from an EMBL/GenBank/DDBJ whole genome shotgun (WGS) entry which is preliminary data.</text>
</comment>
<keyword evidence="3" id="KW-1185">Reference proteome</keyword>
<dbReference type="Proteomes" id="UP000286576">
    <property type="component" value="Unassembled WGS sequence"/>
</dbReference>
<proteinExistence type="predicted"/>
<accession>A0A418NU34</accession>
<protein>
    <submittedName>
        <fullName evidence="2">Uncharacterized protein</fullName>
    </submittedName>
</protein>
<evidence type="ECO:0000256" key="1">
    <source>
        <dbReference type="SAM" id="MobiDB-lite"/>
    </source>
</evidence>
<dbReference type="OrthoDB" id="9951935at2"/>
<feature type="region of interest" description="Disordered" evidence="1">
    <location>
        <begin position="1"/>
        <end position="141"/>
    </location>
</feature>
<feature type="compositionally biased region" description="Basic residues" evidence="1">
    <location>
        <begin position="19"/>
        <end position="30"/>
    </location>
</feature>
<reference evidence="2 3" key="1">
    <citation type="submission" date="2018-08" db="EMBL/GenBank/DDBJ databases">
        <title>Erythrobacter zhengii sp.nov., a bacterium isolated from deep-sea sediment.</title>
        <authorList>
            <person name="Fang C."/>
            <person name="Wu Y.-H."/>
            <person name="Sun C."/>
            <person name="Wang H."/>
            <person name="Cheng H."/>
            <person name="Meng F.-X."/>
            <person name="Wang C.-S."/>
            <person name="Xu X.-W."/>
        </authorList>
    </citation>
    <scope>NUCLEOTIDE SEQUENCE [LARGE SCALE GENOMIC DNA]</scope>
    <source>
        <strain evidence="2 3">V18</strain>
    </source>
</reference>
<dbReference type="AlphaFoldDB" id="A0A418NU34"/>